<evidence type="ECO:0000313" key="12">
    <source>
        <dbReference type="Proteomes" id="UP000000740"/>
    </source>
</evidence>
<dbReference type="Pfam" id="PF18019">
    <property type="entry name" value="Cas3_HD"/>
    <property type="match status" value="1"/>
</dbReference>
<evidence type="ECO:0000256" key="7">
    <source>
        <dbReference type="ARBA" id="ARBA00022840"/>
    </source>
</evidence>
<dbReference type="PROSITE" id="PS51643">
    <property type="entry name" value="HD_CAS3"/>
    <property type="match status" value="1"/>
</dbReference>
<dbReference type="GO" id="GO:0051607">
    <property type="term" value="P:defense response to virus"/>
    <property type="evidence" value="ECO:0007669"/>
    <property type="project" value="UniProtKB-KW"/>
</dbReference>
<evidence type="ECO:0000256" key="2">
    <source>
        <dbReference type="ARBA" id="ARBA00009046"/>
    </source>
</evidence>
<name>B9LWK9_HALLT</name>
<dbReference type="KEGG" id="hla:Hlac_3329"/>
<dbReference type="EMBL" id="CP001367">
    <property type="protein sequence ID" value="ACM58850.1"/>
    <property type="molecule type" value="Genomic_DNA"/>
</dbReference>
<dbReference type="eggNOG" id="arCOG01445">
    <property type="taxonomic scope" value="Archaea"/>
</dbReference>
<evidence type="ECO:0000256" key="3">
    <source>
        <dbReference type="ARBA" id="ARBA00022723"/>
    </source>
</evidence>
<dbReference type="Proteomes" id="UP000000740">
    <property type="component" value="Plasmid pHLAC01"/>
</dbReference>
<gene>
    <name evidence="11" type="ordered locus">Hlac_3329</name>
</gene>
<keyword evidence="4" id="KW-0547">Nucleotide-binding</keyword>
<dbReference type="Gene3D" id="1.10.3210.30">
    <property type="match status" value="1"/>
</dbReference>
<keyword evidence="5" id="KW-0378">Hydrolase</keyword>
<evidence type="ECO:0000313" key="11">
    <source>
        <dbReference type="EMBL" id="ACM58850.1"/>
    </source>
</evidence>
<dbReference type="InterPro" id="IPR038257">
    <property type="entry name" value="CRISPR-assoc_Cas3_HD_sf"/>
</dbReference>
<keyword evidence="11" id="KW-0614">Plasmid</keyword>
<dbReference type="RefSeq" id="WP_012660064.1">
    <property type="nucleotide sequence ID" value="NC_012030.1"/>
</dbReference>
<evidence type="ECO:0000256" key="8">
    <source>
        <dbReference type="ARBA" id="ARBA00023118"/>
    </source>
</evidence>
<comment type="similarity">
    <text evidence="1">In the N-terminal section; belongs to the CRISPR-associated nuclease Cas3-HD family.</text>
</comment>
<feature type="compositionally biased region" description="Basic and acidic residues" evidence="9">
    <location>
        <begin position="8"/>
        <end position="19"/>
    </location>
</feature>
<keyword evidence="12" id="KW-1185">Reference proteome</keyword>
<keyword evidence="6 11" id="KW-0347">Helicase</keyword>
<feature type="region of interest" description="Disordered" evidence="9">
    <location>
        <begin position="1"/>
        <end position="23"/>
    </location>
</feature>
<accession>B9LWK9</accession>
<dbReference type="CDD" id="cd09641">
    <property type="entry name" value="Cas3''_I"/>
    <property type="match status" value="1"/>
</dbReference>
<dbReference type="Gene3D" id="3.40.50.300">
    <property type="entry name" value="P-loop containing nucleotide triphosphate hydrolases"/>
    <property type="match status" value="1"/>
</dbReference>
<dbReference type="NCBIfam" id="TIGR01596">
    <property type="entry name" value="cas3_HD"/>
    <property type="match status" value="1"/>
</dbReference>
<keyword evidence="8" id="KW-0051">Antiviral defense</keyword>
<dbReference type="AlphaFoldDB" id="B9LWK9"/>
<dbReference type="GeneID" id="7402185"/>
<dbReference type="Pfam" id="PF22590">
    <property type="entry name" value="Cas3-like_C_2"/>
    <property type="match status" value="1"/>
</dbReference>
<dbReference type="GO" id="GO:0016787">
    <property type="term" value="F:hydrolase activity"/>
    <property type="evidence" value="ECO:0007669"/>
    <property type="project" value="UniProtKB-KW"/>
</dbReference>
<keyword evidence="3" id="KW-0479">Metal-binding</keyword>
<evidence type="ECO:0000259" key="10">
    <source>
        <dbReference type="PROSITE" id="PS51643"/>
    </source>
</evidence>
<dbReference type="GO" id="GO:0046872">
    <property type="term" value="F:metal ion binding"/>
    <property type="evidence" value="ECO:0007669"/>
    <property type="project" value="UniProtKB-KW"/>
</dbReference>
<dbReference type="SUPFAM" id="SSF109604">
    <property type="entry name" value="HD-domain/PDEase-like"/>
    <property type="match status" value="1"/>
</dbReference>
<dbReference type="GO" id="GO:0005524">
    <property type="term" value="F:ATP binding"/>
    <property type="evidence" value="ECO:0007669"/>
    <property type="project" value="UniProtKB-KW"/>
</dbReference>
<evidence type="ECO:0000256" key="5">
    <source>
        <dbReference type="ARBA" id="ARBA00022801"/>
    </source>
</evidence>
<dbReference type="InterPro" id="IPR054712">
    <property type="entry name" value="Cas3-like_dom"/>
</dbReference>
<evidence type="ECO:0000256" key="9">
    <source>
        <dbReference type="SAM" id="MobiDB-lite"/>
    </source>
</evidence>
<organism evidence="11 12">
    <name type="scientific">Halorubrum lacusprofundi (strain ATCC 49239 / DSM 5036 / JCM 8891 / ACAM 34)</name>
    <dbReference type="NCBI Taxonomy" id="416348"/>
    <lineage>
        <taxon>Archaea</taxon>
        <taxon>Methanobacteriati</taxon>
        <taxon>Methanobacteriota</taxon>
        <taxon>Stenosarchaea group</taxon>
        <taxon>Halobacteria</taxon>
        <taxon>Halobacteriales</taxon>
        <taxon>Haloferacaceae</taxon>
        <taxon>Halorubrum</taxon>
    </lineage>
</organism>
<evidence type="ECO:0000256" key="4">
    <source>
        <dbReference type="ARBA" id="ARBA00022741"/>
    </source>
</evidence>
<evidence type="ECO:0000256" key="1">
    <source>
        <dbReference type="ARBA" id="ARBA00006847"/>
    </source>
</evidence>
<dbReference type="InterPro" id="IPR027417">
    <property type="entry name" value="P-loop_NTPase"/>
</dbReference>
<proteinExistence type="inferred from homology"/>
<reference evidence="11 12" key="1">
    <citation type="journal article" date="2016" name="Stand. Genomic Sci.">
        <title>Complete genome sequence of the Antarctic Halorubrum lacusprofundi type strain ACAM 34.</title>
        <authorList>
            <person name="Anderson I.J."/>
            <person name="DasSarma P."/>
            <person name="Lucas S."/>
            <person name="Copeland A."/>
            <person name="Lapidus A."/>
            <person name="Del Rio T.G."/>
            <person name="Tice H."/>
            <person name="Dalin E."/>
            <person name="Bruce D.C."/>
            <person name="Goodwin L."/>
            <person name="Pitluck S."/>
            <person name="Sims D."/>
            <person name="Brettin T.S."/>
            <person name="Detter J.C."/>
            <person name="Han C.S."/>
            <person name="Larimer F."/>
            <person name="Hauser L."/>
            <person name="Land M."/>
            <person name="Ivanova N."/>
            <person name="Richardson P."/>
            <person name="Cavicchioli R."/>
            <person name="DasSarma S."/>
            <person name="Woese C.R."/>
            <person name="Kyrpides N.C."/>
        </authorList>
    </citation>
    <scope>NUCLEOTIDE SEQUENCE [LARGE SCALE GENOMIC DNA]</scope>
    <source>
        <strain evidence="12">ATCC 49239 / DSM 5036 / JCM 8891 / ACAM 34</strain>
    </source>
</reference>
<feature type="domain" description="HD Cas3-type" evidence="10">
    <location>
        <begin position="24"/>
        <end position="237"/>
    </location>
</feature>
<dbReference type="GO" id="GO:0004386">
    <property type="term" value="F:helicase activity"/>
    <property type="evidence" value="ECO:0007669"/>
    <property type="project" value="UniProtKB-KW"/>
</dbReference>
<geneLocation type="plasmid" evidence="11 12">
    <name>pHLAC01</name>
</geneLocation>
<comment type="similarity">
    <text evidence="2">In the central section; belongs to the CRISPR-associated helicase Cas3 family.</text>
</comment>
<dbReference type="InterPro" id="IPR006483">
    <property type="entry name" value="CRISPR-assoc_Cas3_HD"/>
</dbReference>
<sequence length="939" mass="104274">MELPLISHPRETDKNRQHPADQTTEEGHLLLTAHSTSVPERATTLFAGPTERELWLWVAATLHDFGKATPQFQEHVRPDEEYEGPDAEKNHARLGALATWFVLNRASASDRDCLAATLAVARHHQALPNAAEYTANTLIEAFDEAVIQAQLDRIDDTWPEAADEFFAMAGQQFDTVDTVSWEAFYKWASNGEIIPGLQALSTEAELTGRRKSNKNLPEALYDRTIHYWASLTLADKSHAMTISDNELFGFDTLDLSTLEQYIAGLRATPPDDEHEAALNDERERARRQAVCGVHEWLDNDESAIATLTLPTGLGKTFTGLSAGFETRDILDGRNDRDHPRPLVYALPYTSIIEQTRELFENPELWGVDPTRSALTVHHYLSETVVIHGDHDDSDVDITDADQAGLLGESWRDGTILTTFVQLFESLTGPSNRQGLKLPALDSGIVILDEPQALPKDWWDAIPRLLSTLTDEFDTHIISMTATQPSVLREVNTVSLLEDGQTHNVTACEACSQRPAYETDLPPANEERYFDQAERVQYTLDKTALTHQINSDNGFIGYEEAATRIIDRTETGESTLTVCNTIASSAELTDIICENETVAHLGVAVREYLTSNNISAIDPEQSPKEIAYEVLASHRLIPPVDKTGSWSTPESSSLFVLTFNSRYRPFDRRILIHLLTMLSTAPVRFVCVSTQAIEAGVDVSFKTVFRDIAPIDSIVQAAGRCNRSYEWGKNGGRVIVWTIADPDEETPAEPTEKPPAGYVYERGSNEAGVRGHLRLISDVLADIGETEQIPDVSISLHAVEAYFEQIHTTKSVANTDIRDHIENAEARWLARQSLIGGYETVDVLVAVTEADKKTLEKITEAFCANDSFGFKKLDEASQLRVSLPVRTMEDAPKIQRIDHRDRGDEGAQVFEYRGGSGLEYGFDSGGLQGVEDTILGRFSV</sequence>
<keyword evidence="7" id="KW-0067">ATP-binding</keyword>
<evidence type="ECO:0000256" key="6">
    <source>
        <dbReference type="ARBA" id="ARBA00022806"/>
    </source>
</evidence>
<dbReference type="HOGENOM" id="CLU_010123_1_1_2"/>
<dbReference type="SUPFAM" id="SSF52540">
    <property type="entry name" value="P-loop containing nucleoside triphosphate hydrolases"/>
    <property type="match status" value="1"/>
</dbReference>
<protein>
    <submittedName>
        <fullName evidence="11">Helicase</fullName>
    </submittedName>
</protein>